<comment type="caution">
    <text evidence="1">The sequence shown here is derived from an EMBL/GenBank/DDBJ whole genome shotgun (WGS) entry which is preliminary data.</text>
</comment>
<dbReference type="PROSITE" id="PS51257">
    <property type="entry name" value="PROKAR_LIPOPROTEIN"/>
    <property type="match status" value="1"/>
</dbReference>
<dbReference type="AlphaFoldDB" id="A0AAQ4D9X9"/>
<accession>A0AAQ4D9X9</accession>
<dbReference type="Proteomes" id="UP001321473">
    <property type="component" value="Unassembled WGS sequence"/>
</dbReference>
<gene>
    <name evidence="1" type="ORF">V5799_003100</name>
</gene>
<evidence type="ECO:0000313" key="2">
    <source>
        <dbReference type="Proteomes" id="UP001321473"/>
    </source>
</evidence>
<protein>
    <submittedName>
        <fullName evidence="1">Uncharacterized protein</fullName>
    </submittedName>
</protein>
<sequence length="87" mass="9724">MRSTGIVRAFPVVFSSCGCSLLTSTDDDENATRLLSLSGMPKFCLHKKTGPKNFLEYTSPCLTMDLTGGSDRYVQFIDYKDTDEGWR</sequence>
<keyword evidence="2" id="KW-1185">Reference proteome</keyword>
<proteinExistence type="predicted"/>
<dbReference type="EMBL" id="JARKHS020033256">
    <property type="protein sequence ID" value="KAK8759269.1"/>
    <property type="molecule type" value="Genomic_DNA"/>
</dbReference>
<name>A0AAQ4D9X9_AMBAM</name>
<evidence type="ECO:0000313" key="1">
    <source>
        <dbReference type="EMBL" id="KAK8759269.1"/>
    </source>
</evidence>
<organism evidence="1 2">
    <name type="scientific">Amblyomma americanum</name>
    <name type="common">Lone star tick</name>
    <dbReference type="NCBI Taxonomy" id="6943"/>
    <lineage>
        <taxon>Eukaryota</taxon>
        <taxon>Metazoa</taxon>
        <taxon>Ecdysozoa</taxon>
        <taxon>Arthropoda</taxon>
        <taxon>Chelicerata</taxon>
        <taxon>Arachnida</taxon>
        <taxon>Acari</taxon>
        <taxon>Parasitiformes</taxon>
        <taxon>Ixodida</taxon>
        <taxon>Ixodoidea</taxon>
        <taxon>Ixodidae</taxon>
        <taxon>Amblyomminae</taxon>
        <taxon>Amblyomma</taxon>
    </lineage>
</organism>
<reference evidence="1 2" key="1">
    <citation type="journal article" date="2023" name="Arcadia Sci">
        <title>De novo assembly of a long-read Amblyomma americanum tick genome.</title>
        <authorList>
            <person name="Chou S."/>
            <person name="Poskanzer K.E."/>
            <person name="Rollins M."/>
            <person name="Thuy-Boun P.S."/>
        </authorList>
    </citation>
    <scope>NUCLEOTIDE SEQUENCE [LARGE SCALE GENOMIC DNA]</scope>
    <source>
        <strain evidence="1">F_SG_1</strain>
        <tissue evidence="1">Salivary glands</tissue>
    </source>
</reference>